<dbReference type="Gene3D" id="1.10.340.70">
    <property type="match status" value="1"/>
</dbReference>
<protein>
    <recommendedName>
        <fullName evidence="3">Integrase zinc-binding domain-containing protein</fullName>
    </recommendedName>
</protein>
<dbReference type="RefSeq" id="XP_027098981.1">
    <property type="nucleotide sequence ID" value="XM_027243180.1"/>
</dbReference>
<dbReference type="PANTHER" id="PTHR48475">
    <property type="entry name" value="RIBONUCLEASE H"/>
    <property type="match status" value="1"/>
</dbReference>
<reference evidence="1" key="1">
    <citation type="journal article" date="2025" name="Foods">
        <title>Unveiling the Microbial Signatures of Arabica Coffee Cherries: Insights into Ripeness Specific Diversity, Functional Traits, and Implications for Quality and Safety.</title>
        <authorList>
            <consortium name="RefSeq"/>
            <person name="Tenea G.N."/>
            <person name="Cifuentes V."/>
            <person name="Reyes P."/>
            <person name="Cevallos-Vallejos M."/>
        </authorList>
    </citation>
    <scope>NUCLEOTIDE SEQUENCE [LARGE SCALE GENOMIC DNA]</scope>
</reference>
<evidence type="ECO:0008006" key="3">
    <source>
        <dbReference type="Google" id="ProtNLM"/>
    </source>
</evidence>
<proteinExistence type="predicted"/>
<dbReference type="GeneID" id="113718265"/>
<dbReference type="Proteomes" id="UP001652660">
    <property type="component" value="Chromosome 11e"/>
</dbReference>
<evidence type="ECO:0000313" key="2">
    <source>
        <dbReference type="RefSeq" id="XP_027098981.1"/>
    </source>
</evidence>
<accession>A0A6P6V8E7</accession>
<reference evidence="2" key="2">
    <citation type="submission" date="2025-08" db="UniProtKB">
        <authorList>
            <consortium name="RefSeq"/>
        </authorList>
    </citation>
    <scope>IDENTIFICATION</scope>
    <source>
        <tissue evidence="2">Leaves</tissue>
    </source>
</reference>
<keyword evidence="1" id="KW-1185">Reference proteome</keyword>
<dbReference type="PANTHER" id="PTHR48475:SF1">
    <property type="entry name" value="RNASE H TYPE-1 DOMAIN-CONTAINING PROTEIN"/>
    <property type="match status" value="1"/>
</dbReference>
<organism evidence="1 2">
    <name type="scientific">Coffea arabica</name>
    <name type="common">Arabian coffee</name>
    <dbReference type="NCBI Taxonomy" id="13443"/>
    <lineage>
        <taxon>Eukaryota</taxon>
        <taxon>Viridiplantae</taxon>
        <taxon>Streptophyta</taxon>
        <taxon>Embryophyta</taxon>
        <taxon>Tracheophyta</taxon>
        <taxon>Spermatophyta</taxon>
        <taxon>Magnoliopsida</taxon>
        <taxon>eudicotyledons</taxon>
        <taxon>Gunneridae</taxon>
        <taxon>Pentapetalae</taxon>
        <taxon>asterids</taxon>
        <taxon>lamiids</taxon>
        <taxon>Gentianales</taxon>
        <taxon>Rubiaceae</taxon>
        <taxon>Ixoroideae</taxon>
        <taxon>Gardenieae complex</taxon>
        <taxon>Bertiereae - Coffeeae clade</taxon>
        <taxon>Coffeeae</taxon>
        <taxon>Coffea</taxon>
    </lineage>
</organism>
<name>A0A6P6V8E7_COFAR</name>
<gene>
    <name evidence="2" type="primary">LOC113718265</name>
</gene>
<dbReference type="OrthoDB" id="989289at2759"/>
<evidence type="ECO:0000313" key="1">
    <source>
        <dbReference type="Proteomes" id="UP001652660"/>
    </source>
</evidence>
<sequence>MLYHCNLLSLASKFKNLELRYIRRTRNAFADALATLSLMIQDPDELVIEPIQIQLEDRPAHFLVMEKVSDVCPWYNDIKKFMKTGSYSLDANSVAKSFLRRMSSRFFLNGEVLYKKISDLGLLRYINEEETDYMMNKVHSGVCGPHMNGHLLGKKIMRTRYFWLTKEHDCVNFVRKCVKCQMHGDVIRAPPTELHSMTAPWPYSCDGPTSP</sequence>
<dbReference type="AlphaFoldDB" id="A0A6P6V8E7"/>